<organism evidence="3 4">
    <name type="scientific">Actinia tenebrosa</name>
    <name type="common">Australian red waratah sea anemone</name>
    <dbReference type="NCBI Taxonomy" id="6105"/>
    <lineage>
        <taxon>Eukaryota</taxon>
        <taxon>Metazoa</taxon>
        <taxon>Cnidaria</taxon>
        <taxon>Anthozoa</taxon>
        <taxon>Hexacorallia</taxon>
        <taxon>Actiniaria</taxon>
        <taxon>Actiniidae</taxon>
        <taxon>Actinia</taxon>
    </lineage>
</organism>
<dbReference type="InterPro" id="IPR007314">
    <property type="entry name" value="Cofac_haem-bd_dom"/>
</dbReference>
<dbReference type="CDD" id="cd14727">
    <property type="entry name" value="ChanN-like"/>
    <property type="match status" value="1"/>
</dbReference>
<dbReference type="AlphaFoldDB" id="A0A6P8HMG3"/>
<proteinExistence type="predicted"/>
<evidence type="ECO:0000256" key="1">
    <source>
        <dbReference type="SAM" id="Coils"/>
    </source>
</evidence>
<evidence type="ECO:0000313" key="3">
    <source>
        <dbReference type="Proteomes" id="UP000515163"/>
    </source>
</evidence>
<dbReference type="Proteomes" id="UP000515163">
    <property type="component" value="Unplaced"/>
</dbReference>
<keyword evidence="1" id="KW-0175">Coiled coil</keyword>
<reference evidence="4" key="1">
    <citation type="submission" date="2025-08" db="UniProtKB">
        <authorList>
            <consortium name="RefSeq"/>
        </authorList>
    </citation>
    <scope>IDENTIFICATION</scope>
    <source>
        <tissue evidence="4">Tentacle</tissue>
    </source>
</reference>
<gene>
    <name evidence="4" type="primary">LOC116293599</name>
</gene>
<evidence type="ECO:0000259" key="2">
    <source>
        <dbReference type="Pfam" id="PF04187"/>
    </source>
</evidence>
<accession>A0A6P8HMG3</accession>
<dbReference type="RefSeq" id="XP_031556906.1">
    <property type="nucleotide sequence ID" value="XM_031701046.1"/>
</dbReference>
<dbReference type="OrthoDB" id="8300214at2759"/>
<feature type="coiled-coil region" evidence="1">
    <location>
        <begin position="111"/>
        <end position="138"/>
    </location>
</feature>
<dbReference type="InParanoid" id="A0A6P8HMG3"/>
<dbReference type="GeneID" id="116293599"/>
<evidence type="ECO:0000313" key="4">
    <source>
        <dbReference type="RefSeq" id="XP_031556906.1"/>
    </source>
</evidence>
<dbReference type="Gene3D" id="3.40.50.11550">
    <property type="match status" value="1"/>
</dbReference>
<name>A0A6P8HMG3_ACTTE</name>
<feature type="domain" description="Haem-binding uptake Tiki superfamily ChaN" evidence="2">
    <location>
        <begin position="51"/>
        <end position="270"/>
    </location>
</feature>
<keyword evidence="3" id="KW-1185">Reference proteome</keyword>
<dbReference type="KEGG" id="aten:116293599"/>
<dbReference type="Pfam" id="PF04187">
    <property type="entry name" value="Cofac_haem_bdg"/>
    <property type="match status" value="1"/>
</dbReference>
<dbReference type="SUPFAM" id="SSF159501">
    <property type="entry name" value="EreA/ChaN-like"/>
    <property type="match status" value="1"/>
</dbReference>
<protein>
    <submittedName>
        <fullName evidence="4">Uncharacterized protein LOC116293599</fullName>
    </submittedName>
</protein>
<sequence length="301" mass="34480">MNFIRSMHEECMVSWTNMSSSLRSNLRRLSKSLSFLSVKGSSIKPCSFEHVMTRASTAKVVLFGEHHEQPSILKAQLCVLEGMASQAEEYFKQNQQKQKIFLVLEMFNFQQQFLLDAYRNYEISIRELEKNYEQDTEGFAIMEHYGYLLDTARSLGITVIAGFVPKSSCKEMVSDGKETTLKNIQNIGGPDKSFYVNGSEEHYRYFQGLISGKMDEVNDKYRKIFPAQILRDSFFAHSVNKIIQTSENNKVVGICGSGHIDHGFGIPERISRKIGPVLLLTSRMKEDKIDPNVADFIYQYE</sequence>